<keyword evidence="3" id="KW-1185">Reference proteome</keyword>
<keyword evidence="1" id="KW-0175">Coiled coil</keyword>
<reference evidence="2 3" key="1">
    <citation type="journal article" date="2023" name="Genes (Basel)">
        <title>Chromosome-Level Genome Assembly and Circadian Gene Repertoire of the Patagonia Blennie Eleginops maclovinus-The Closest Ancestral Proxy of Antarctic Cryonotothenioids.</title>
        <authorList>
            <person name="Cheng C.C."/>
            <person name="Rivera-Colon A.G."/>
            <person name="Minhas B.F."/>
            <person name="Wilson L."/>
            <person name="Rayamajhi N."/>
            <person name="Vargas-Chacoff L."/>
            <person name="Catchen J.M."/>
        </authorList>
    </citation>
    <scope>NUCLEOTIDE SEQUENCE [LARGE SCALE GENOMIC DNA]</scope>
    <source>
        <strain evidence="2">JMC-PN-2008</strain>
    </source>
</reference>
<dbReference type="PANTHER" id="PTHR47147">
    <property type="entry name" value="SYNCOILIN"/>
    <property type="match status" value="1"/>
</dbReference>
<evidence type="ECO:0000256" key="1">
    <source>
        <dbReference type="SAM" id="Coils"/>
    </source>
</evidence>
<dbReference type="InterPro" id="IPR027702">
    <property type="entry name" value="Syncoilin"/>
</dbReference>
<feature type="coiled-coil region" evidence="1">
    <location>
        <begin position="472"/>
        <end position="499"/>
    </location>
</feature>
<evidence type="ECO:0008006" key="4">
    <source>
        <dbReference type="Google" id="ProtNLM"/>
    </source>
</evidence>
<dbReference type="Proteomes" id="UP001346869">
    <property type="component" value="Unassembled WGS sequence"/>
</dbReference>
<protein>
    <recommendedName>
        <fullName evidence="4">Syncoilin</fullName>
    </recommendedName>
</protein>
<evidence type="ECO:0000313" key="3">
    <source>
        <dbReference type="Proteomes" id="UP001346869"/>
    </source>
</evidence>
<accession>A0AAN7X8E8</accession>
<name>A0AAN7X8E8_ELEMC</name>
<dbReference type="EMBL" id="JAUZQC010000018">
    <property type="protein sequence ID" value="KAK5855349.1"/>
    <property type="molecule type" value="Genomic_DNA"/>
</dbReference>
<dbReference type="GO" id="GO:0005882">
    <property type="term" value="C:intermediate filament"/>
    <property type="evidence" value="ECO:0007669"/>
    <property type="project" value="InterPro"/>
</dbReference>
<evidence type="ECO:0000313" key="2">
    <source>
        <dbReference type="EMBL" id="KAK5855349.1"/>
    </source>
</evidence>
<dbReference type="AlphaFoldDB" id="A0AAN7X8E8"/>
<gene>
    <name evidence="2" type="ORF">PBY51_005452</name>
</gene>
<feature type="coiled-coil region" evidence="1">
    <location>
        <begin position="637"/>
        <end position="664"/>
    </location>
</feature>
<comment type="caution">
    <text evidence="2">The sequence shown here is derived from an EMBL/GenBank/DDBJ whole genome shotgun (WGS) entry which is preliminary data.</text>
</comment>
<feature type="coiled-coil region" evidence="1">
    <location>
        <begin position="345"/>
        <end position="443"/>
    </location>
</feature>
<dbReference type="PANTHER" id="PTHR47147:SF1">
    <property type="entry name" value="SYNCOILIN"/>
    <property type="match status" value="1"/>
</dbReference>
<sequence length="684" mass="78631">MEDDHISSPGLRPLFIKEEDADPNISLMEQSESGLTFAGTQVNQSSLIKPYLQEMDGLLKSCEELTGLSFGSRFNETSLAETSYSHSREETKVESHGETIFSPQAYLSTSYIDTHMDGSGTEDQPTQDQSQMMGTIDRCQVTSGDLHQKAMPLTSAGKKLSETMVEYEGQLLGMLAMLESCMEESGMDFEPQGWATEASQEYVHISKNPHRGTTLVPIQQESPRKFETQPMQFEYLVGQHVEDDKSPKKTRYEETVGSAGNGNQSGLLMETLEWQDQGALDPRFRFSGPSMPLESKENAPMYCEAMTTTNKATSNTSDITGIEVNNTEVAVEDRQEDLETGMNELSALGCQMEKCIEEVQQLQKRRKELLMEVLELRGNKDTEEAEGIHEEETEEQIEGKVAELIKALKREEEGRREERKKEIQSLREERAEEERRLWKVNLERQGLHDEFRKLKRRLFSMVRDCAHNQAALNTQHREVELLKREEERLQSLVLQLTEECSQRRAAQNQQLLDLKAQLHARSASQTSNTQDELQQSKRHSCGDIQQYVQAGLKALEDRYEPILLTLLKRRETTVEALAKAREQAQEMRAQLRPLKEEIQKLSLQRACLEEKLKLIHIHRREDVGQYKETVYFLEESSRELKTELKIQKRKTKEIEELRDSLTKQVLLYRTAIEDLNKRDDKEKT</sequence>
<organism evidence="2 3">
    <name type="scientific">Eleginops maclovinus</name>
    <name type="common">Patagonian blennie</name>
    <name type="synonym">Eleginus maclovinus</name>
    <dbReference type="NCBI Taxonomy" id="56733"/>
    <lineage>
        <taxon>Eukaryota</taxon>
        <taxon>Metazoa</taxon>
        <taxon>Chordata</taxon>
        <taxon>Craniata</taxon>
        <taxon>Vertebrata</taxon>
        <taxon>Euteleostomi</taxon>
        <taxon>Actinopterygii</taxon>
        <taxon>Neopterygii</taxon>
        <taxon>Teleostei</taxon>
        <taxon>Neoteleostei</taxon>
        <taxon>Acanthomorphata</taxon>
        <taxon>Eupercaria</taxon>
        <taxon>Perciformes</taxon>
        <taxon>Notothenioidei</taxon>
        <taxon>Eleginopidae</taxon>
        <taxon>Eleginops</taxon>
    </lineage>
</organism>
<reference evidence="2 3" key="2">
    <citation type="journal article" date="2023" name="Mol. Biol. Evol.">
        <title>Genomics of Secondarily Temperate Adaptation in the Only Non-Antarctic Icefish.</title>
        <authorList>
            <person name="Rivera-Colon A.G."/>
            <person name="Rayamajhi N."/>
            <person name="Minhas B.F."/>
            <person name="Madrigal G."/>
            <person name="Bilyk K.T."/>
            <person name="Yoon V."/>
            <person name="Hune M."/>
            <person name="Gregory S."/>
            <person name="Cheng C.H.C."/>
            <person name="Catchen J.M."/>
        </authorList>
    </citation>
    <scope>NUCLEOTIDE SEQUENCE [LARGE SCALE GENOMIC DNA]</scope>
    <source>
        <strain evidence="2">JMC-PN-2008</strain>
    </source>
</reference>
<proteinExistence type="predicted"/>
<feature type="coiled-coil region" evidence="1">
    <location>
        <begin position="567"/>
        <end position="611"/>
    </location>
</feature>